<dbReference type="PANTHER" id="PTHR21600">
    <property type="entry name" value="MITOCHONDRIAL RNA PSEUDOURIDINE SYNTHASE"/>
    <property type="match status" value="1"/>
</dbReference>
<evidence type="ECO:0000256" key="4">
    <source>
        <dbReference type="ARBA" id="ARBA00037670"/>
    </source>
</evidence>
<evidence type="ECO:0000256" key="7">
    <source>
        <dbReference type="ARBA" id="ARBA00041803"/>
    </source>
</evidence>
<feature type="domain" description="Pseudouridine synthase RsuA/RluA-like" evidence="10">
    <location>
        <begin position="11"/>
        <end position="170"/>
    </location>
</feature>
<dbReference type="PROSITE" id="PS01129">
    <property type="entry name" value="PSI_RLU"/>
    <property type="match status" value="1"/>
</dbReference>
<keyword evidence="1" id="KW-0819">tRNA processing</keyword>
<dbReference type="Gene3D" id="3.30.2350.10">
    <property type="entry name" value="Pseudouridine synthase"/>
    <property type="match status" value="1"/>
</dbReference>
<dbReference type="InterPro" id="IPR006224">
    <property type="entry name" value="PsdUridine_synth_RluA-like_CS"/>
</dbReference>
<dbReference type="InterPro" id="IPR006145">
    <property type="entry name" value="PsdUridine_synth_RsuA/RluA"/>
</dbReference>
<evidence type="ECO:0000313" key="12">
    <source>
        <dbReference type="Proteomes" id="UP001596364"/>
    </source>
</evidence>
<comment type="function">
    <text evidence="4">Responsible for synthesis of pseudouridine from uracil-65 in transfer RNAs.</text>
</comment>
<evidence type="ECO:0000256" key="6">
    <source>
        <dbReference type="ARBA" id="ARBA00040675"/>
    </source>
</evidence>
<evidence type="ECO:0000313" key="11">
    <source>
        <dbReference type="EMBL" id="MFC6439618.1"/>
    </source>
</evidence>
<evidence type="ECO:0000256" key="3">
    <source>
        <dbReference type="ARBA" id="ARBA00036607"/>
    </source>
</evidence>
<proteinExistence type="predicted"/>
<evidence type="ECO:0000256" key="9">
    <source>
        <dbReference type="ARBA" id="ARBA00043049"/>
    </source>
</evidence>
<reference evidence="12" key="1">
    <citation type="journal article" date="2019" name="Int. J. Syst. Evol. Microbiol.">
        <title>The Global Catalogue of Microorganisms (GCM) 10K type strain sequencing project: providing services to taxonomists for standard genome sequencing and annotation.</title>
        <authorList>
            <consortium name="The Broad Institute Genomics Platform"/>
            <consortium name="The Broad Institute Genome Sequencing Center for Infectious Disease"/>
            <person name="Wu L."/>
            <person name="Ma J."/>
        </authorList>
    </citation>
    <scope>NUCLEOTIDE SEQUENCE [LARGE SCALE GENOMIC DNA]</scope>
    <source>
        <strain evidence="12">CGMCC 1.16031</strain>
    </source>
</reference>
<dbReference type="SUPFAM" id="SSF55120">
    <property type="entry name" value="Pseudouridine synthase"/>
    <property type="match status" value="1"/>
</dbReference>
<organism evidence="11 12">
    <name type="scientific">Pseudobowmanella zhangzhouensis</name>
    <dbReference type="NCBI Taxonomy" id="1537679"/>
    <lineage>
        <taxon>Bacteria</taxon>
        <taxon>Pseudomonadati</taxon>
        <taxon>Pseudomonadota</taxon>
        <taxon>Gammaproteobacteria</taxon>
        <taxon>Alteromonadales</taxon>
        <taxon>Alteromonadaceae</taxon>
    </lineage>
</organism>
<dbReference type="Proteomes" id="UP001596364">
    <property type="component" value="Unassembled WGS sequence"/>
</dbReference>
<evidence type="ECO:0000256" key="2">
    <source>
        <dbReference type="ARBA" id="ARBA00023235"/>
    </source>
</evidence>
<dbReference type="InterPro" id="IPR050188">
    <property type="entry name" value="RluA_PseudoU_synthase"/>
</dbReference>
<protein>
    <recommendedName>
        <fullName evidence="6">tRNA pseudouridine synthase C</fullName>
        <ecNumber evidence="5">5.4.99.26</ecNumber>
    </recommendedName>
    <alternativeName>
        <fullName evidence="8">tRNA pseudouridine(65) synthase</fullName>
    </alternativeName>
    <alternativeName>
        <fullName evidence="9">tRNA pseudouridylate synthase C</fullName>
    </alternativeName>
    <alternativeName>
        <fullName evidence="7">tRNA-uridine isomerase C</fullName>
    </alternativeName>
</protein>
<comment type="caution">
    <text evidence="11">The sequence shown here is derived from an EMBL/GenBank/DDBJ whole genome shotgun (WGS) entry which is preliminary data.</text>
</comment>
<keyword evidence="2 11" id="KW-0413">Isomerase</keyword>
<dbReference type="GO" id="GO:0160149">
    <property type="term" value="F:tRNA pseudouridine(65) synthase activity"/>
    <property type="evidence" value="ECO:0007669"/>
    <property type="project" value="UniProtKB-EC"/>
</dbReference>
<evidence type="ECO:0000256" key="8">
    <source>
        <dbReference type="ARBA" id="ARBA00041975"/>
    </source>
</evidence>
<dbReference type="RefSeq" id="WP_131257104.1">
    <property type="nucleotide sequence ID" value="NZ_JBHSUS010000001.1"/>
</dbReference>
<evidence type="ECO:0000256" key="1">
    <source>
        <dbReference type="ARBA" id="ARBA00022694"/>
    </source>
</evidence>
<dbReference type="CDD" id="cd02563">
    <property type="entry name" value="PseudoU_synth_TruC"/>
    <property type="match status" value="1"/>
</dbReference>
<dbReference type="EMBL" id="JBHSUS010000001">
    <property type="protein sequence ID" value="MFC6439618.1"/>
    <property type="molecule type" value="Genomic_DNA"/>
</dbReference>
<evidence type="ECO:0000259" key="10">
    <source>
        <dbReference type="Pfam" id="PF00849"/>
    </source>
</evidence>
<dbReference type="PANTHER" id="PTHR21600:SF56">
    <property type="entry name" value="TRNA PSEUDOURIDINE SYNTHASE C"/>
    <property type="match status" value="1"/>
</dbReference>
<gene>
    <name evidence="11" type="primary">truC</name>
    <name evidence="11" type="ORF">ACFP85_05565</name>
</gene>
<dbReference type="EC" id="5.4.99.26" evidence="5"/>
<keyword evidence="12" id="KW-1185">Reference proteome</keyword>
<dbReference type="InterPro" id="IPR020103">
    <property type="entry name" value="PsdUridine_synth_cat_dom_sf"/>
</dbReference>
<sequence>MLEILYQDELLVAVNKPSGLLVHRSMIDRHATEFAMQILRDQLGQHVFPLHRLDRPTSGVLLFALNSDTARSMAVQFEQQTVQKTYQAIVRGYGPEQGVLDYPLKEQLDKIVDKKARQDKDAQDAVTEYLRLKTAEEPYPVGRYSTARFSLMQLHPKTGRKHQLRRHMAHLRHPIVGDTTHGDGKQNRFMREQYGLHTLALCCTNMTFNQPVSGEKISVNASLPEDFRAVCQQLGWE</sequence>
<accession>A0ABW1XHQ6</accession>
<name>A0ABW1XHQ6_9ALTE</name>
<dbReference type="NCBIfam" id="NF008321">
    <property type="entry name" value="PRK11112.1"/>
    <property type="match status" value="1"/>
</dbReference>
<comment type="catalytic activity">
    <reaction evidence="3">
        <text>uridine(65) in tRNA = pseudouridine(65) in tRNA</text>
        <dbReference type="Rhea" id="RHEA:42536"/>
        <dbReference type="Rhea" id="RHEA-COMP:10103"/>
        <dbReference type="Rhea" id="RHEA-COMP:10104"/>
        <dbReference type="ChEBI" id="CHEBI:65314"/>
        <dbReference type="ChEBI" id="CHEBI:65315"/>
        <dbReference type="EC" id="5.4.99.26"/>
    </reaction>
</comment>
<dbReference type="Pfam" id="PF00849">
    <property type="entry name" value="PseudoU_synth_2"/>
    <property type="match status" value="1"/>
</dbReference>
<evidence type="ECO:0000256" key="5">
    <source>
        <dbReference type="ARBA" id="ARBA00038943"/>
    </source>
</evidence>